<reference evidence="3 4" key="1">
    <citation type="journal article" date="2020" name="Genomics">
        <title>Complete, high-quality genomes from long-read metagenomic sequencing of two wolf lichen thalli reveals enigmatic genome architecture.</title>
        <authorList>
            <person name="McKenzie S.K."/>
            <person name="Walston R.F."/>
            <person name="Allen J.L."/>
        </authorList>
    </citation>
    <scope>NUCLEOTIDE SEQUENCE [LARGE SCALE GENOMIC DNA]</scope>
    <source>
        <strain evidence="3">WasteWater1</strain>
    </source>
</reference>
<dbReference type="EMBL" id="JACCJB010000005">
    <property type="protein sequence ID" value="KAF6227252.1"/>
    <property type="molecule type" value="Genomic_DNA"/>
</dbReference>
<keyword evidence="4" id="KW-1185">Reference proteome</keyword>
<gene>
    <name evidence="3" type="ORF">HO133_008694</name>
</gene>
<dbReference type="GeneID" id="59337089"/>
<keyword evidence="1" id="KW-0812">Transmembrane</keyword>
<accession>A0A8H6CPI4</accession>
<evidence type="ECO:0000313" key="4">
    <source>
        <dbReference type="Proteomes" id="UP000593566"/>
    </source>
</evidence>
<keyword evidence="1" id="KW-1133">Transmembrane helix</keyword>
<evidence type="ECO:0000313" key="3">
    <source>
        <dbReference type="EMBL" id="KAF6227252.1"/>
    </source>
</evidence>
<sequence length="172" mass="19166">MAILSAQSLLRTLSLFHLTLSYYLFTSPSTIASQNLVYVLGAAMDIPDPPISLSTPSPASTLAALFLALFAISDLTSSGLPEEVGSHYWSSQAPIRLTFFFAVTGYSYAGKPGGLWGGKGRRGGEVLCNSVVFTWGFLEMLWWFWIYVTLRDEKRELMVKVQERRKAEEDRL</sequence>
<feature type="signal peptide" evidence="2">
    <location>
        <begin position="1"/>
        <end position="21"/>
    </location>
</feature>
<keyword evidence="2" id="KW-0732">Signal</keyword>
<dbReference type="Pfam" id="PF10311">
    <property type="entry name" value="Ilm1"/>
    <property type="match status" value="1"/>
</dbReference>
<dbReference type="InterPro" id="IPR018815">
    <property type="entry name" value="Incr_loss_mito_DNA_1"/>
</dbReference>
<feature type="transmembrane region" description="Helical" evidence="1">
    <location>
        <begin position="130"/>
        <end position="150"/>
    </location>
</feature>
<feature type="chain" id="PRO_5034679096" description="Increased loss of mitochondrial DNA protein 1" evidence="2">
    <location>
        <begin position="22"/>
        <end position="172"/>
    </location>
</feature>
<organism evidence="3 4">
    <name type="scientific">Letharia lupina</name>
    <dbReference type="NCBI Taxonomy" id="560253"/>
    <lineage>
        <taxon>Eukaryota</taxon>
        <taxon>Fungi</taxon>
        <taxon>Dikarya</taxon>
        <taxon>Ascomycota</taxon>
        <taxon>Pezizomycotina</taxon>
        <taxon>Lecanoromycetes</taxon>
        <taxon>OSLEUM clade</taxon>
        <taxon>Lecanoromycetidae</taxon>
        <taxon>Lecanorales</taxon>
        <taxon>Lecanorineae</taxon>
        <taxon>Parmeliaceae</taxon>
        <taxon>Letharia</taxon>
    </lineage>
</organism>
<evidence type="ECO:0000256" key="2">
    <source>
        <dbReference type="SAM" id="SignalP"/>
    </source>
</evidence>
<keyword evidence="1" id="KW-0472">Membrane</keyword>
<dbReference type="PANTHER" id="PTHR28029">
    <property type="entry name" value="PROTEIN ILM1"/>
    <property type="match status" value="1"/>
</dbReference>
<dbReference type="AlphaFoldDB" id="A0A8H6CPI4"/>
<evidence type="ECO:0008006" key="5">
    <source>
        <dbReference type="Google" id="ProtNLM"/>
    </source>
</evidence>
<dbReference type="Proteomes" id="UP000593566">
    <property type="component" value="Unassembled WGS sequence"/>
</dbReference>
<dbReference type="RefSeq" id="XP_037155560.1">
    <property type="nucleotide sequence ID" value="XM_037299559.1"/>
</dbReference>
<protein>
    <recommendedName>
        <fullName evidence="5">Increased loss of mitochondrial DNA protein 1</fullName>
    </recommendedName>
</protein>
<evidence type="ECO:0000256" key="1">
    <source>
        <dbReference type="SAM" id="Phobius"/>
    </source>
</evidence>
<dbReference type="PANTHER" id="PTHR28029:SF1">
    <property type="entry name" value="PROTEIN ILM1"/>
    <property type="match status" value="1"/>
</dbReference>
<comment type="caution">
    <text evidence="3">The sequence shown here is derived from an EMBL/GenBank/DDBJ whole genome shotgun (WGS) entry which is preliminary data.</text>
</comment>
<name>A0A8H6CPI4_9LECA</name>
<proteinExistence type="predicted"/>